<dbReference type="CDD" id="cd05244">
    <property type="entry name" value="BVR-B_like_SDR_a"/>
    <property type="match status" value="1"/>
</dbReference>
<evidence type="ECO:0000256" key="7">
    <source>
        <dbReference type="ARBA" id="ARBA00023121"/>
    </source>
</evidence>
<dbReference type="PROSITE" id="PS51843">
    <property type="entry name" value="NR_LBD"/>
    <property type="match status" value="1"/>
</dbReference>
<feature type="compositionally biased region" description="Low complexity" evidence="13">
    <location>
        <begin position="21"/>
        <end position="61"/>
    </location>
</feature>
<evidence type="ECO:0000256" key="6">
    <source>
        <dbReference type="ARBA" id="ARBA00023015"/>
    </source>
</evidence>
<dbReference type="Pfam" id="PF00104">
    <property type="entry name" value="Hormone_recep"/>
    <property type="match status" value="1"/>
</dbReference>
<feature type="region of interest" description="Disordered" evidence="13">
    <location>
        <begin position="19"/>
        <end position="61"/>
    </location>
</feature>
<dbReference type="GO" id="GO:0008270">
    <property type="term" value="F:zinc ion binding"/>
    <property type="evidence" value="ECO:0007669"/>
    <property type="project" value="UniProtKB-KW"/>
</dbReference>
<comment type="caution">
    <text evidence="17">The sequence shown here is derived from an EMBL/GenBank/DDBJ whole genome shotgun (WGS) entry which is preliminary data.</text>
</comment>
<keyword evidence="2" id="KW-0754">Steroid-binding</keyword>
<keyword evidence="9 12" id="KW-0804">Transcription</keyword>
<dbReference type="Gene3D" id="3.30.50.10">
    <property type="entry name" value="Erythroid Transcription Factor GATA-1, subunit A"/>
    <property type="match status" value="1"/>
</dbReference>
<keyword evidence="6 12" id="KW-0805">Transcription regulation</keyword>
<dbReference type="Gene3D" id="3.40.50.720">
    <property type="entry name" value="NAD(P)-binding Rossmann-like Domain"/>
    <property type="match status" value="1"/>
</dbReference>
<keyword evidence="10 12" id="KW-0675">Receptor</keyword>
<evidence type="ECO:0000256" key="5">
    <source>
        <dbReference type="ARBA" id="ARBA00022833"/>
    </source>
</evidence>
<evidence type="ECO:0000313" key="17">
    <source>
        <dbReference type="EMBL" id="TSR87312.1"/>
    </source>
</evidence>
<organism evidence="17 18">
    <name type="scientific">Bagarius yarrelli</name>
    <name type="common">Goonch</name>
    <name type="synonym">Bagrus yarrelli</name>
    <dbReference type="NCBI Taxonomy" id="175774"/>
    <lineage>
        <taxon>Eukaryota</taxon>
        <taxon>Metazoa</taxon>
        <taxon>Chordata</taxon>
        <taxon>Craniata</taxon>
        <taxon>Vertebrata</taxon>
        <taxon>Euteleostomi</taxon>
        <taxon>Actinopterygii</taxon>
        <taxon>Neopterygii</taxon>
        <taxon>Teleostei</taxon>
        <taxon>Ostariophysi</taxon>
        <taxon>Siluriformes</taxon>
        <taxon>Sisoridae</taxon>
        <taxon>Sisorinae</taxon>
        <taxon>Bagarius</taxon>
    </lineage>
</organism>
<dbReference type="FunFam" id="3.30.50.10:FF:000139">
    <property type="entry name" value="Estrogen receptor beta a variant b"/>
    <property type="match status" value="1"/>
</dbReference>
<keyword evidence="18" id="KW-1185">Reference proteome</keyword>
<keyword evidence="11 12" id="KW-0539">Nucleus</keyword>
<dbReference type="InterPro" id="IPR050200">
    <property type="entry name" value="Nuclear_hormone_rcpt_NR3"/>
</dbReference>
<dbReference type="GO" id="GO:0003824">
    <property type="term" value="F:catalytic activity"/>
    <property type="evidence" value="ECO:0007669"/>
    <property type="project" value="UniProtKB-ARBA"/>
</dbReference>
<dbReference type="SUPFAM" id="SSF57716">
    <property type="entry name" value="Glucocorticoid receptor-like (DNA-binding domain)"/>
    <property type="match status" value="1"/>
</dbReference>
<dbReference type="Pfam" id="PF13460">
    <property type="entry name" value="NAD_binding_10"/>
    <property type="match status" value="1"/>
</dbReference>
<evidence type="ECO:0000259" key="14">
    <source>
        <dbReference type="PROSITE" id="PS51030"/>
    </source>
</evidence>
<dbReference type="InterPro" id="IPR035500">
    <property type="entry name" value="NHR-like_dom_sf"/>
</dbReference>
<dbReference type="OrthoDB" id="5771769at2759"/>
<dbReference type="Proteomes" id="UP000319801">
    <property type="component" value="Unassembled WGS sequence"/>
</dbReference>
<sequence length="755" mass="84151">MEFEDFYLSNSFQFLDHESSPLEASSSDDPPSPQALSIKSDSPNSTPFSLSSTSESSGYSLFSESVNPEHFTARDNDELKPETQSGSILKRDYVPSLSQGPKRLCLVCGDFASGYHYGVASCEACKAFFKRTIQGNIEYSCPVVNECEITKRRRKSCQACRFQKCLRAGMMREGNKVISRLLTSEPAPLRACPDPVTPDSDLKTLMTLCDLLNRELLVMISWAKHIPGFSSLSLVDQMALLQSGWMEALLLCVVWRSLASSQELQFAENLRLNELQCKNAGLLELYTPLRLLIDKYQQLNISREEAVTLRAIALANSDAEQVESGDSVLRFQDALHEALQEYEVNERAAEPHRAGRLLMTLPLLRQSAHRAVQCFHRLHTQHPAVKMSDSIKNVAIFGSTGMTGLVTLPIAVAAGYNVTVLVRDPSRLPADHKASRVVVGDVLNKEDVKKTLEGQDAVIIILGTRSDLSPTTMMSEGTRNIIEAMKSRGIRKVIACMSAFLLWDRAKVPPRLVPVTEDHDRMYILLKESGLDYVAVMPPHIAGSIMVARGLKRKLCDPVNDPGWENQLQSVLNISMDKYQRDQALVEPSLRRSVLITNTLRQARTHMEAVSEIDTNPMEKFQRHHPATFSQQELAKPSGFEYMDDDFMEDLSLSTTITSILKNLETALDGSSGSSTSQRSPLASMENRTGDMTSRRSLSNHLQDSILDDLLLDFDASQCKGEMMNNTFNLSAEELVKYLPRLPSLGSEIDFLHSM</sequence>
<accession>A0A556V249</accession>
<keyword evidence="5 12" id="KW-0862">Zinc</keyword>
<name>A0A556V249_BAGYA</name>
<protein>
    <submittedName>
        <fullName evidence="17">Estrogen-related receptor gamma</fullName>
    </submittedName>
</protein>
<feature type="region of interest" description="Disordered" evidence="13">
    <location>
        <begin position="668"/>
        <end position="697"/>
    </location>
</feature>
<evidence type="ECO:0000259" key="16">
    <source>
        <dbReference type="PROSITE" id="PS51843"/>
    </source>
</evidence>
<dbReference type="SUPFAM" id="SSF48508">
    <property type="entry name" value="Nuclear receptor ligand-binding domain"/>
    <property type="match status" value="1"/>
</dbReference>
<keyword evidence="4 12" id="KW-0863">Zinc-finger</keyword>
<comment type="similarity">
    <text evidence="1">Belongs to the nuclear hormone receptor family. NR3 subfamily.</text>
</comment>
<evidence type="ECO:0000313" key="18">
    <source>
        <dbReference type="Proteomes" id="UP000319801"/>
    </source>
</evidence>
<dbReference type="GO" id="GO:0003700">
    <property type="term" value="F:DNA-binding transcription factor activity"/>
    <property type="evidence" value="ECO:0007669"/>
    <property type="project" value="InterPro"/>
</dbReference>
<feature type="domain" description="NR LBD" evidence="16">
    <location>
        <begin position="173"/>
        <end position="397"/>
    </location>
</feature>
<keyword evidence="3 12" id="KW-0479">Metal-binding</keyword>
<evidence type="ECO:0000256" key="12">
    <source>
        <dbReference type="RuleBase" id="RU004334"/>
    </source>
</evidence>
<dbReference type="Gene3D" id="1.10.565.10">
    <property type="entry name" value="Retinoid X Receptor"/>
    <property type="match status" value="1"/>
</dbReference>
<evidence type="ECO:0000256" key="10">
    <source>
        <dbReference type="ARBA" id="ARBA00023170"/>
    </source>
</evidence>
<feature type="domain" description="SERTA" evidence="15">
    <location>
        <begin position="564"/>
        <end position="611"/>
    </location>
</feature>
<proteinExistence type="inferred from homology"/>
<evidence type="ECO:0000259" key="15">
    <source>
        <dbReference type="PROSITE" id="PS51053"/>
    </source>
</evidence>
<dbReference type="PRINTS" id="PR00047">
    <property type="entry name" value="STROIDFINGER"/>
</dbReference>
<dbReference type="PROSITE" id="PS51053">
    <property type="entry name" value="SERTA"/>
    <property type="match status" value="1"/>
</dbReference>
<evidence type="ECO:0000256" key="8">
    <source>
        <dbReference type="ARBA" id="ARBA00023125"/>
    </source>
</evidence>
<evidence type="ECO:0000256" key="2">
    <source>
        <dbReference type="ARBA" id="ARBA00022665"/>
    </source>
</evidence>
<dbReference type="GO" id="GO:0005634">
    <property type="term" value="C:nucleus"/>
    <property type="evidence" value="ECO:0007669"/>
    <property type="project" value="UniProtKB-SubCell"/>
</dbReference>
<dbReference type="SMART" id="SM00430">
    <property type="entry name" value="HOLI"/>
    <property type="match status" value="1"/>
</dbReference>
<dbReference type="GO" id="GO:0042562">
    <property type="term" value="F:hormone binding"/>
    <property type="evidence" value="ECO:0007669"/>
    <property type="project" value="UniProtKB-ARBA"/>
</dbReference>
<dbReference type="InterPro" id="IPR016040">
    <property type="entry name" value="NAD(P)-bd_dom"/>
</dbReference>
<dbReference type="PANTHER" id="PTHR48092">
    <property type="entry name" value="KNIRPS-RELATED PROTEIN-RELATED"/>
    <property type="match status" value="1"/>
</dbReference>
<gene>
    <name evidence="17" type="ORF">Baya_11935</name>
</gene>
<dbReference type="InterPro" id="IPR036291">
    <property type="entry name" value="NAD(P)-bd_dom_sf"/>
</dbReference>
<dbReference type="Pfam" id="PF00105">
    <property type="entry name" value="zf-C4"/>
    <property type="match status" value="1"/>
</dbReference>
<feature type="compositionally biased region" description="Polar residues" evidence="13">
    <location>
        <begin position="686"/>
        <end position="697"/>
    </location>
</feature>
<dbReference type="InterPro" id="IPR000536">
    <property type="entry name" value="Nucl_hrmn_rcpt_lig-bd"/>
</dbReference>
<dbReference type="GO" id="GO:0033993">
    <property type="term" value="P:response to lipid"/>
    <property type="evidence" value="ECO:0007669"/>
    <property type="project" value="UniProtKB-ARBA"/>
</dbReference>
<evidence type="ECO:0000256" key="9">
    <source>
        <dbReference type="ARBA" id="ARBA00023163"/>
    </source>
</evidence>
<evidence type="ECO:0000256" key="1">
    <source>
        <dbReference type="ARBA" id="ARBA00005413"/>
    </source>
</evidence>
<keyword evidence="7" id="KW-0446">Lipid-binding</keyword>
<keyword evidence="8 12" id="KW-0238">DNA-binding</keyword>
<dbReference type="InterPro" id="IPR013088">
    <property type="entry name" value="Znf_NHR/GATA"/>
</dbReference>
<feature type="domain" description="Nuclear receptor" evidence="14">
    <location>
        <begin position="102"/>
        <end position="177"/>
    </location>
</feature>
<evidence type="ECO:0000256" key="4">
    <source>
        <dbReference type="ARBA" id="ARBA00022771"/>
    </source>
</evidence>
<reference evidence="17 18" key="1">
    <citation type="journal article" date="2019" name="Genome Biol. Evol.">
        <title>Whole-Genome Sequencing of the Giant Devil Catfish, Bagarius yarrelli.</title>
        <authorList>
            <person name="Jiang W."/>
            <person name="Lv Y."/>
            <person name="Cheng L."/>
            <person name="Yang K."/>
            <person name="Chao B."/>
            <person name="Wang X."/>
            <person name="Li Y."/>
            <person name="Pan X."/>
            <person name="You X."/>
            <person name="Zhang Y."/>
            <person name="Yang J."/>
            <person name="Li J."/>
            <person name="Zhang X."/>
            <person name="Liu S."/>
            <person name="Sun C."/>
            <person name="Yang J."/>
            <person name="Shi Q."/>
        </authorList>
    </citation>
    <scope>NUCLEOTIDE SEQUENCE [LARGE SCALE GENOMIC DNA]</scope>
    <source>
        <strain evidence="17">JWS20170419001</strain>
        <tissue evidence="17">Muscle</tissue>
    </source>
</reference>
<dbReference type="PROSITE" id="PS51030">
    <property type="entry name" value="NUCLEAR_REC_DBD_2"/>
    <property type="match status" value="1"/>
</dbReference>
<dbReference type="GO" id="GO:0043565">
    <property type="term" value="F:sequence-specific DNA binding"/>
    <property type="evidence" value="ECO:0007669"/>
    <property type="project" value="InterPro"/>
</dbReference>
<dbReference type="PROSITE" id="PS00031">
    <property type="entry name" value="NUCLEAR_REC_DBD_1"/>
    <property type="match status" value="1"/>
</dbReference>
<evidence type="ECO:0000256" key="11">
    <source>
        <dbReference type="ARBA" id="ARBA00023242"/>
    </source>
</evidence>
<evidence type="ECO:0000256" key="13">
    <source>
        <dbReference type="SAM" id="MobiDB-lite"/>
    </source>
</evidence>
<feature type="compositionally biased region" description="Low complexity" evidence="13">
    <location>
        <begin position="671"/>
        <end position="680"/>
    </location>
</feature>
<dbReference type="InterPro" id="IPR009263">
    <property type="entry name" value="SERTA_dom"/>
</dbReference>
<dbReference type="Pfam" id="PF06031">
    <property type="entry name" value="SERTA"/>
    <property type="match status" value="1"/>
</dbReference>
<dbReference type="SMART" id="SM00399">
    <property type="entry name" value="ZnF_C4"/>
    <property type="match status" value="1"/>
</dbReference>
<dbReference type="EMBL" id="VCAZ01000097">
    <property type="protein sequence ID" value="TSR87312.1"/>
    <property type="molecule type" value="Genomic_DNA"/>
</dbReference>
<evidence type="ECO:0000256" key="3">
    <source>
        <dbReference type="ARBA" id="ARBA00022723"/>
    </source>
</evidence>
<dbReference type="InterPro" id="IPR001628">
    <property type="entry name" value="Znf_hrmn_rcpt"/>
</dbReference>
<dbReference type="GO" id="GO:0005496">
    <property type="term" value="F:steroid binding"/>
    <property type="evidence" value="ECO:0007669"/>
    <property type="project" value="UniProtKB-KW"/>
</dbReference>
<dbReference type="AlphaFoldDB" id="A0A556V249"/>
<comment type="subcellular location">
    <subcellularLocation>
        <location evidence="12">Nucleus</location>
    </subcellularLocation>
</comment>
<dbReference type="SUPFAM" id="SSF51735">
    <property type="entry name" value="NAD(P)-binding Rossmann-fold domains"/>
    <property type="match status" value="1"/>
</dbReference>